<gene>
    <name evidence="1" type="ORF">S03H2_21703</name>
</gene>
<reference evidence="1" key="1">
    <citation type="journal article" date="2014" name="Front. Microbiol.">
        <title>High frequency of phylogenetically diverse reductive dehalogenase-homologous genes in deep subseafloor sedimentary metagenomes.</title>
        <authorList>
            <person name="Kawai M."/>
            <person name="Futagami T."/>
            <person name="Toyoda A."/>
            <person name="Takaki Y."/>
            <person name="Nishi S."/>
            <person name="Hori S."/>
            <person name="Arai W."/>
            <person name="Tsubouchi T."/>
            <person name="Morono Y."/>
            <person name="Uchiyama I."/>
            <person name="Ito T."/>
            <person name="Fujiyama A."/>
            <person name="Inagaki F."/>
            <person name="Takami H."/>
        </authorList>
    </citation>
    <scope>NUCLEOTIDE SEQUENCE</scope>
    <source>
        <strain evidence="1">Expedition CK06-06</strain>
    </source>
</reference>
<feature type="non-terminal residue" evidence="1">
    <location>
        <position position="1"/>
    </location>
</feature>
<accession>X1FR26</accession>
<proteinExistence type="predicted"/>
<name>X1FR26_9ZZZZ</name>
<dbReference type="EMBL" id="BARU01011584">
    <property type="protein sequence ID" value="GAH31819.1"/>
    <property type="molecule type" value="Genomic_DNA"/>
</dbReference>
<sequence length="30" mass="3553">GLNDKNAKIILKTLNTITIEIRWWGMLLRK</sequence>
<protein>
    <submittedName>
        <fullName evidence="1">Uncharacterized protein</fullName>
    </submittedName>
</protein>
<dbReference type="AlphaFoldDB" id="X1FR26"/>
<evidence type="ECO:0000313" key="1">
    <source>
        <dbReference type="EMBL" id="GAH31819.1"/>
    </source>
</evidence>
<comment type="caution">
    <text evidence="1">The sequence shown here is derived from an EMBL/GenBank/DDBJ whole genome shotgun (WGS) entry which is preliminary data.</text>
</comment>
<organism evidence="1">
    <name type="scientific">marine sediment metagenome</name>
    <dbReference type="NCBI Taxonomy" id="412755"/>
    <lineage>
        <taxon>unclassified sequences</taxon>
        <taxon>metagenomes</taxon>
        <taxon>ecological metagenomes</taxon>
    </lineage>
</organism>